<protein>
    <submittedName>
        <fullName evidence="4">ABC-2 type transport system ATP-binding protein</fullName>
    </submittedName>
</protein>
<evidence type="ECO:0000313" key="4">
    <source>
        <dbReference type="EMBL" id="MBP1905636.1"/>
    </source>
</evidence>
<dbReference type="Gene3D" id="3.40.50.300">
    <property type="entry name" value="P-loop containing nucleotide triphosphate hydrolases"/>
    <property type="match status" value="1"/>
</dbReference>
<gene>
    <name evidence="4" type="ORF">J2Z32_002266</name>
</gene>
<proteinExistence type="predicted"/>
<evidence type="ECO:0000256" key="1">
    <source>
        <dbReference type="ARBA" id="ARBA00022741"/>
    </source>
</evidence>
<dbReference type="InterPro" id="IPR003593">
    <property type="entry name" value="AAA+_ATPase"/>
</dbReference>
<dbReference type="CDD" id="cd03230">
    <property type="entry name" value="ABC_DR_subfamily_A"/>
    <property type="match status" value="1"/>
</dbReference>
<dbReference type="PANTHER" id="PTHR43158">
    <property type="entry name" value="SKFA PEPTIDE EXPORT ATP-BINDING PROTEIN SKFE"/>
    <property type="match status" value="1"/>
</dbReference>
<reference evidence="4 5" key="1">
    <citation type="submission" date="2021-03" db="EMBL/GenBank/DDBJ databases">
        <title>Genomic Encyclopedia of Type Strains, Phase IV (KMG-IV): sequencing the most valuable type-strain genomes for metagenomic binning, comparative biology and taxonomic classification.</title>
        <authorList>
            <person name="Goeker M."/>
        </authorList>
    </citation>
    <scope>NUCLEOTIDE SEQUENCE [LARGE SCALE GENOMIC DNA]</scope>
    <source>
        <strain evidence="4 5">DSM 14349</strain>
    </source>
</reference>
<keyword evidence="5" id="KW-1185">Reference proteome</keyword>
<name>A0ABS4FST2_9BACL</name>
<dbReference type="PROSITE" id="PS50893">
    <property type="entry name" value="ABC_TRANSPORTER_2"/>
    <property type="match status" value="1"/>
</dbReference>
<dbReference type="PANTHER" id="PTHR43158:SF5">
    <property type="entry name" value="ABC TRANSPORTER, ATP-BINDING PROTEIN"/>
    <property type="match status" value="1"/>
</dbReference>
<dbReference type="EMBL" id="JAGGKG010000009">
    <property type="protein sequence ID" value="MBP1905636.1"/>
    <property type="molecule type" value="Genomic_DNA"/>
</dbReference>
<dbReference type="GO" id="GO:0005524">
    <property type="term" value="F:ATP binding"/>
    <property type="evidence" value="ECO:0007669"/>
    <property type="project" value="UniProtKB-KW"/>
</dbReference>
<dbReference type="InterPro" id="IPR027417">
    <property type="entry name" value="P-loop_NTPase"/>
</dbReference>
<evidence type="ECO:0000313" key="5">
    <source>
        <dbReference type="Proteomes" id="UP001519272"/>
    </source>
</evidence>
<dbReference type="Pfam" id="PF00005">
    <property type="entry name" value="ABC_tran"/>
    <property type="match status" value="1"/>
</dbReference>
<dbReference type="RefSeq" id="WP_210089255.1">
    <property type="nucleotide sequence ID" value="NZ_JAGGKG010000009.1"/>
</dbReference>
<dbReference type="SMART" id="SM00382">
    <property type="entry name" value="AAA"/>
    <property type="match status" value="1"/>
</dbReference>
<dbReference type="Proteomes" id="UP001519272">
    <property type="component" value="Unassembled WGS sequence"/>
</dbReference>
<accession>A0ABS4FST2</accession>
<comment type="caution">
    <text evidence="4">The sequence shown here is derived from an EMBL/GenBank/DDBJ whole genome shotgun (WGS) entry which is preliminary data.</text>
</comment>
<sequence length="295" mass="33255">MTPTLECRDINKSFQAHPVLQQINVTFEPNVIHGLLGANGVGKTTLMHMLAGHTYPDQGEIIVDGQNIMLNEELRSQVALVKVDDHIWSEHKVNEIMAFGALLHPNWDTKLAMRLLEIFGLPLKKKYSKLSRGMKSMVGIVRGLASRCPITILDEPTLGLDADKRELFYDLLLQEYTKYPRTFIISTHLIDEAFKLFEKITYLENGTILATMDSDTFVQQAKLIQGDARLLEQWVQDSHVIHQESLGGTLALIWLGELPPALTTLQGQGVQISGLAPQKLVQYLIKMNDQDRGEW</sequence>
<evidence type="ECO:0000256" key="2">
    <source>
        <dbReference type="ARBA" id="ARBA00022840"/>
    </source>
</evidence>
<evidence type="ECO:0000259" key="3">
    <source>
        <dbReference type="PROSITE" id="PS50893"/>
    </source>
</evidence>
<dbReference type="SUPFAM" id="SSF52540">
    <property type="entry name" value="P-loop containing nucleoside triphosphate hydrolases"/>
    <property type="match status" value="1"/>
</dbReference>
<organism evidence="4 5">
    <name type="scientific">Paenibacillus turicensis</name>
    <dbReference type="NCBI Taxonomy" id="160487"/>
    <lineage>
        <taxon>Bacteria</taxon>
        <taxon>Bacillati</taxon>
        <taxon>Bacillota</taxon>
        <taxon>Bacilli</taxon>
        <taxon>Bacillales</taxon>
        <taxon>Paenibacillaceae</taxon>
        <taxon>Paenibacillus</taxon>
    </lineage>
</organism>
<dbReference type="InterPro" id="IPR003439">
    <property type="entry name" value="ABC_transporter-like_ATP-bd"/>
</dbReference>
<keyword evidence="2 4" id="KW-0067">ATP-binding</keyword>
<keyword evidence="1" id="KW-0547">Nucleotide-binding</keyword>
<feature type="domain" description="ABC transporter" evidence="3">
    <location>
        <begin position="5"/>
        <end position="230"/>
    </location>
</feature>